<evidence type="ECO:0000313" key="2">
    <source>
        <dbReference type="EMBL" id="CAA9225736.1"/>
    </source>
</evidence>
<dbReference type="EMBL" id="CADCTP010000077">
    <property type="protein sequence ID" value="CAA9225736.1"/>
    <property type="molecule type" value="Genomic_DNA"/>
</dbReference>
<dbReference type="AlphaFoldDB" id="A0A6J4HIV9"/>
<proteinExistence type="predicted"/>
<feature type="region of interest" description="Disordered" evidence="1">
    <location>
        <begin position="1"/>
        <end position="61"/>
    </location>
</feature>
<feature type="non-terminal residue" evidence="2">
    <location>
        <position position="135"/>
    </location>
</feature>
<reference evidence="2" key="1">
    <citation type="submission" date="2020-02" db="EMBL/GenBank/DDBJ databases">
        <authorList>
            <person name="Meier V. D."/>
        </authorList>
    </citation>
    <scope>NUCLEOTIDE SEQUENCE</scope>
    <source>
        <strain evidence="2">AVDCRST_MAG41</strain>
    </source>
</reference>
<feature type="compositionally biased region" description="Low complexity" evidence="1">
    <location>
        <begin position="22"/>
        <end position="55"/>
    </location>
</feature>
<protein>
    <submittedName>
        <fullName evidence="2">Uncharacterized protein</fullName>
    </submittedName>
</protein>
<accession>A0A6J4HIV9</accession>
<name>A0A6J4HIV9_9ACTN</name>
<sequence length="135" mass="14717">CVRSTRSSRSRSRWRAGRRRPSSSSCATGSSRCARCSPTGPSRAAGAGRPRPGCRPGHRPAVRPVVRPVVRPAVLPRPCWRRGCRSSTRCRSTAATGSCGGSRRRPGCPRGCRCSTCAGTSRRTRRGGPRRWWRS</sequence>
<organism evidence="2">
    <name type="scientific">uncultured Mycobacteriales bacterium</name>
    <dbReference type="NCBI Taxonomy" id="581187"/>
    <lineage>
        <taxon>Bacteria</taxon>
        <taxon>Bacillati</taxon>
        <taxon>Actinomycetota</taxon>
        <taxon>Actinomycetes</taxon>
        <taxon>Mycobacteriales</taxon>
        <taxon>environmental samples</taxon>
    </lineage>
</organism>
<gene>
    <name evidence="2" type="ORF">AVDCRST_MAG41-732</name>
</gene>
<feature type="non-terminal residue" evidence="2">
    <location>
        <position position="1"/>
    </location>
</feature>
<feature type="compositionally biased region" description="Basic residues" evidence="1">
    <location>
        <begin position="1"/>
        <end position="21"/>
    </location>
</feature>
<evidence type="ECO:0000256" key="1">
    <source>
        <dbReference type="SAM" id="MobiDB-lite"/>
    </source>
</evidence>